<dbReference type="RefSeq" id="WP_289364740.1">
    <property type="nucleotide sequence ID" value="NZ_JAUCBP010000007.1"/>
</dbReference>
<dbReference type="Gene3D" id="2.60.120.1190">
    <property type="match status" value="1"/>
</dbReference>
<keyword evidence="2" id="KW-0732">Signal</keyword>
<gene>
    <name evidence="3" type="ORF">QTP81_07530</name>
</gene>
<keyword evidence="1" id="KW-0812">Transmembrane</keyword>
<dbReference type="EMBL" id="JAUCBP010000007">
    <property type="protein sequence ID" value="MDM7860443.1"/>
    <property type="molecule type" value="Genomic_DNA"/>
</dbReference>
<feature type="signal peptide" evidence="2">
    <location>
        <begin position="1"/>
        <end position="22"/>
    </location>
</feature>
<proteinExistence type="predicted"/>
<feature type="transmembrane region" description="Helical" evidence="1">
    <location>
        <begin position="213"/>
        <end position="231"/>
    </location>
</feature>
<keyword evidence="4" id="KW-1185">Reference proteome</keyword>
<evidence type="ECO:0000313" key="4">
    <source>
        <dbReference type="Proteomes" id="UP001234343"/>
    </source>
</evidence>
<evidence type="ECO:0000256" key="1">
    <source>
        <dbReference type="SAM" id="Phobius"/>
    </source>
</evidence>
<feature type="chain" id="PRO_5046981362" description="PEP-CTERM sorting domain-containing protein" evidence="2">
    <location>
        <begin position="23"/>
        <end position="236"/>
    </location>
</feature>
<organism evidence="3 4">
    <name type="scientific">Alteromonas arenosi</name>
    <dbReference type="NCBI Taxonomy" id="3055817"/>
    <lineage>
        <taxon>Bacteria</taxon>
        <taxon>Pseudomonadati</taxon>
        <taxon>Pseudomonadota</taxon>
        <taxon>Gammaproteobacteria</taxon>
        <taxon>Alteromonadales</taxon>
        <taxon>Alteromonadaceae</taxon>
        <taxon>Alteromonas/Salinimonas group</taxon>
        <taxon>Alteromonas</taxon>
    </lineage>
</organism>
<evidence type="ECO:0000256" key="2">
    <source>
        <dbReference type="SAM" id="SignalP"/>
    </source>
</evidence>
<evidence type="ECO:0000313" key="3">
    <source>
        <dbReference type="EMBL" id="MDM7860443.1"/>
    </source>
</evidence>
<protein>
    <recommendedName>
        <fullName evidence="5">PEP-CTERM sorting domain-containing protein</fullName>
    </recommendedName>
</protein>
<evidence type="ECO:0008006" key="5">
    <source>
        <dbReference type="Google" id="ProtNLM"/>
    </source>
</evidence>
<name>A0ABT7SW73_9ALTE</name>
<keyword evidence="1" id="KW-1133">Transmembrane helix</keyword>
<dbReference type="Proteomes" id="UP001234343">
    <property type="component" value="Unassembled WGS sequence"/>
</dbReference>
<keyword evidence="1" id="KW-0472">Membrane</keyword>
<accession>A0ABT7SW73</accession>
<comment type="caution">
    <text evidence="3">The sequence shown here is derived from an EMBL/GenBank/DDBJ whole genome shotgun (WGS) entry which is preliminary data.</text>
</comment>
<reference evidence="3 4" key="1">
    <citation type="submission" date="2023-06" db="EMBL/GenBank/DDBJ databases">
        <title>Alteromonas sp. ASW11-36 isolated from intertidal sand.</title>
        <authorList>
            <person name="Li Y."/>
        </authorList>
    </citation>
    <scope>NUCLEOTIDE SEQUENCE [LARGE SCALE GENOMIC DNA]</scope>
    <source>
        <strain evidence="3 4">ASW11-36</strain>
    </source>
</reference>
<sequence length="236" mass="24959">MKKVVLFLCISGLLSLANVAHAALISVNAYSMVNGNTGSYTYHDDDYSGSGNPLLNGSFLSGGTGKLTDGVIANDLWCNTESTGVCGTIGSDINGLYVGWLYTAPTITFSFDPGTRIDRVVIYADDSEFNRATNAVQPGAFGFGGVAAPAAAEIFELGQTFNLGNVANGGPNRYVIDFNAIMTSALTLRLTGLSPWIFVSEIQFEDTSLRVDANAPATAGIFAFALAILVWRRKKS</sequence>